<keyword evidence="3" id="KW-1185">Reference proteome</keyword>
<sequence>MEPPKPEAPCWKKKKKKSEAGSGFLGNVAGHFHQFWRASMDEHRICLKRTVQGVREYAKLRKQGKVADGDSAAMDPLSYSSSSHAAACCSRDKCRPASLIPTSTEEIAEIPPVEVAMGSEEVNKVSSIVNPSDGLSSSSSSTSSSVSVEKETMVHAGRARGSHRGVQI</sequence>
<evidence type="ECO:0000256" key="1">
    <source>
        <dbReference type="SAM" id="MobiDB-lite"/>
    </source>
</evidence>
<comment type="caution">
    <text evidence="2">The sequence shown here is derived from an EMBL/GenBank/DDBJ whole genome shotgun (WGS) entry which is preliminary data.</text>
</comment>
<name>A0A8J5GHP3_ZINOF</name>
<organism evidence="2 3">
    <name type="scientific">Zingiber officinale</name>
    <name type="common">Ginger</name>
    <name type="synonym">Amomum zingiber</name>
    <dbReference type="NCBI Taxonomy" id="94328"/>
    <lineage>
        <taxon>Eukaryota</taxon>
        <taxon>Viridiplantae</taxon>
        <taxon>Streptophyta</taxon>
        <taxon>Embryophyta</taxon>
        <taxon>Tracheophyta</taxon>
        <taxon>Spermatophyta</taxon>
        <taxon>Magnoliopsida</taxon>
        <taxon>Liliopsida</taxon>
        <taxon>Zingiberales</taxon>
        <taxon>Zingiberaceae</taxon>
        <taxon>Zingiber</taxon>
    </lineage>
</organism>
<feature type="compositionally biased region" description="Basic residues" evidence="1">
    <location>
        <begin position="157"/>
        <end position="168"/>
    </location>
</feature>
<protein>
    <submittedName>
        <fullName evidence="2">Uncharacterized protein</fullName>
    </submittedName>
</protein>
<dbReference type="EMBL" id="JACMSC010000009">
    <property type="protein sequence ID" value="KAG6507656.1"/>
    <property type="molecule type" value="Genomic_DNA"/>
</dbReference>
<dbReference type="PANTHER" id="PTHR33622:SF10">
    <property type="entry name" value="MARKER FOR OXIDATIVE STRESS RESPONSE PROTEIN"/>
    <property type="match status" value="1"/>
</dbReference>
<dbReference type="PANTHER" id="PTHR33622">
    <property type="entry name" value="OS03G0724500 PROTEIN"/>
    <property type="match status" value="1"/>
</dbReference>
<gene>
    <name evidence="2" type="ORF">ZIOFF_033007</name>
</gene>
<dbReference type="Proteomes" id="UP000734854">
    <property type="component" value="Unassembled WGS sequence"/>
</dbReference>
<feature type="compositionally biased region" description="Low complexity" evidence="1">
    <location>
        <begin position="136"/>
        <end position="147"/>
    </location>
</feature>
<evidence type="ECO:0000313" key="3">
    <source>
        <dbReference type="Proteomes" id="UP000734854"/>
    </source>
</evidence>
<feature type="region of interest" description="Disordered" evidence="1">
    <location>
        <begin position="127"/>
        <end position="168"/>
    </location>
</feature>
<reference evidence="2 3" key="1">
    <citation type="submission" date="2020-08" db="EMBL/GenBank/DDBJ databases">
        <title>Plant Genome Project.</title>
        <authorList>
            <person name="Zhang R.-G."/>
        </authorList>
    </citation>
    <scope>NUCLEOTIDE SEQUENCE [LARGE SCALE GENOMIC DNA]</scope>
    <source>
        <tissue evidence="2">Rhizome</tissue>
    </source>
</reference>
<dbReference type="AlphaFoldDB" id="A0A8J5GHP3"/>
<proteinExistence type="predicted"/>
<evidence type="ECO:0000313" key="2">
    <source>
        <dbReference type="EMBL" id="KAG6507656.1"/>
    </source>
</evidence>
<accession>A0A8J5GHP3</accession>